<keyword evidence="5 11" id="KW-0812">Transmembrane</keyword>
<dbReference type="InterPro" id="IPR011388">
    <property type="entry name" value="DES1/DES2"/>
</dbReference>
<reference evidence="14" key="1">
    <citation type="journal article" date="2002" name="Science">
        <title>The draft genome of Ciona intestinalis: insights into chordate and vertebrate origins.</title>
        <authorList>
            <person name="Dehal P."/>
            <person name="Satou Y."/>
            <person name="Campbell R.K."/>
            <person name="Chapman J."/>
            <person name="Degnan B."/>
            <person name="De Tomaso A."/>
            <person name="Davidson B."/>
            <person name="Di Gregorio A."/>
            <person name="Gelpke M."/>
            <person name="Goodstein D.M."/>
            <person name="Harafuji N."/>
            <person name="Hastings K.E."/>
            <person name="Ho I."/>
            <person name="Hotta K."/>
            <person name="Huang W."/>
            <person name="Kawashima T."/>
            <person name="Lemaire P."/>
            <person name="Martinez D."/>
            <person name="Meinertzhagen I.A."/>
            <person name="Necula S."/>
            <person name="Nonaka M."/>
            <person name="Putnam N."/>
            <person name="Rash S."/>
            <person name="Saiga H."/>
            <person name="Satake M."/>
            <person name="Terry A."/>
            <person name="Yamada L."/>
            <person name="Wang H.G."/>
            <person name="Awazu S."/>
            <person name="Azumi K."/>
            <person name="Boore J."/>
            <person name="Branno M."/>
            <person name="Chin-Bow S."/>
            <person name="DeSantis R."/>
            <person name="Doyle S."/>
            <person name="Francino P."/>
            <person name="Keys D.N."/>
            <person name="Haga S."/>
            <person name="Hayashi H."/>
            <person name="Hino K."/>
            <person name="Imai K.S."/>
            <person name="Inaba K."/>
            <person name="Kano S."/>
            <person name="Kobayashi K."/>
            <person name="Kobayashi M."/>
            <person name="Lee B.I."/>
            <person name="Makabe K.W."/>
            <person name="Manohar C."/>
            <person name="Matassi G."/>
            <person name="Medina M."/>
            <person name="Mochizuki Y."/>
            <person name="Mount S."/>
            <person name="Morishita T."/>
            <person name="Miura S."/>
            <person name="Nakayama A."/>
            <person name="Nishizaka S."/>
            <person name="Nomoto H."/>
            <person name="Ohta F."/>
            <person name="Oishi K."/>
            <person name="Rigoutsos I."/>
            <person name="Sano M."/>
            <person name="Sasaki A."/>
            <person name="Sasakura Y."/>
            <person name="Shoguchi E."/>
            <person name="Shin-i T."/>
            <person name="Spagnuolo A."/>
            <person name="Stainier D."/>
            <person name="Suzuki M.M."/>
            <person name="Tassy O."/>
            <person name="Takatori N."/>
            <person name="Tokuoka M."/>
            <person name="Yagi K."/>
            <person name="Yoshizaki F."/>
            <person name="Wada S."/>
            <person name="Zhang C."/>
            <person name="Hyatt P.D."/>
            <person name="Larimer F."/>
            <person name="Detter C."/>
            <person name="Doggett N."/>
            <person name="Glavina T."/>
            <person name="Hawkins T."/>
            <person name="Richardson P."/>
            <person name="Lucas S."/>
            <person name="Kohara Y."/>
            <person name="Levine M."/>
            <person name="Satoh N."/>
            <person name="Rokhsar D.S."/>
        </authorList>
    </citation>
    <scope>NUCLEOTIDE SEQUENCE [LARGE SCALE GENOMIC DNA]</scope>
</reference>
<keyword evidence="8 10" id="KW-0443">Lipid metabolism</keyword>
<feature type="domain" description="Sphingolipid delta4-desaturase N-terminal" evidence="12">
    <location>
        <begin position="5"/>
        <end position="43"/>
    </location>
</feature>
<keyword evidence="14" id="KW-1185">Reference proteome</keyword>
<dbReference type="Proteomes" id="UP000008144">
    <property type="component" value="Chromosome 5"/>
</dbReference>
<evidence type="ECO:0000313" key="14">
    <source>
        <dbReference type="Proteomes" id="UP000008144"/>
    </source>
</evidence>
<dbReference type="GO" id="GO:0016020">
    <property type="term" value="C:membrane"/>
    <property type="evidence" value="ECO:0007669"/>
    <property type="project" value="UniProtKB-SubCell"/>
</dbReference>
<evidence type="ECO:0000256" key="5">
    <source>
        <dbReference type="ARBA" id="ARBA00022692"/>
    </source>
</evidence>
<dbReference type="PANTHER" id="PTHR12879:SF8">
    <property type="entry name" value="SPHINGOLIPID DELTA(4)-DESATURASE DES1"/>
    <property type="match status" value="1"/>
</dbReference>
<protein>
    <recommendedName>
        <fullName evidence="3">sphingolipid 4-desaturase</fullName>
        <ecNumber evidence="3">1.14.19.17</ecNumber>
    </recommendedName>
</protein>
<feature type="transmembrane region" description="Helical" evidence="11">
    <location>
        <begin position="184"/>
        <end position="204"/>
    </location>
</feature>
<evidence type="ECO:0000256" key="8">
    <source>
        <dbReference type="ARBA" id="ARBA00023098"/>
    </source>
</evidence>
<evidence type="ECO:0000256" key="4">
    <source>
        <dbReference type="ARBA" id="ARBA00022516"/>
    </source>
</evidence>
<feature type="transmembrane region" description="Helical" evidence="11">
    <location>
        <begin position="151"/>
        <end position="172"/>
    </location>
</feature>
<dbReference type="SMART" id="SM01269">
    <property type="entry name" value="Lipid_DES"/>
    <property type="match status" value="1"/>
</dbReference>
<feature type="transmembrane region" description="Helical" evidence="11">
    <location>
        <begin position="210"/>
        <end position="230"/>
    </location>
</feature>
<dbReference type="InParanoid" id="H2XM50"/>
<keyword evidence="9 10" id="KW-0472">Membrane</keyword>
<evidence type="ECO:0000313" key="13">
    <source>
        <dbReference type="Ensembl" id="ENSCINP00000030732.1"/>
    </source>
</evidence>
<feature type="transmembrane region" description="Helical" evidence="11">
    <location>
        <begin position="107"/>
        <end position="124"/>
    </location>
</feature>
<keyword evidence="4" id="KW-0444">Lipid biosynthesis</keyword>
<dbReference type="FunCoup" id="H2XM50">
    <property type="interactions" value="31"/>
</dbReference>
<sequence>MGTKVSRNDFEWVYTDQPHGDRRRAMLKKYPQIKKLFCIDAHFKYVVAAMVAAQVIACYFVKDMSWPWILALAYFFGGTINHSLTLAIHDISHNTAYGYQHAKWNRYFGMFANLPIGVPMSISFKKYHIDHHRYLGGDVLDVDLPTPIEGYLFRNSFLKLIWLILNPLFYVLRPLAVNPKPLTVLELHNAVIQVIFDGLIMYFFGYKAVLYLVVGTLISMGIHPITGHFISEHYMYTKGHETYSYYGILNLITFNVGYHMEHHDFPAIPSSKLPLMKKIAPDFYDDLPSYTSWCKVLWDFVFDPAIGPFARVRREIELEQSKM</sequence>
<evidence type="ECO:0000256" key="9">
    <source>
        <dbReference type="ARBA" id="ARBA00023136"/>
    </source>
</evidence>
<reference evidence="13" key="2">
    <citation type="journal article" date="2008" name="Genome Biol.">
        <title>Improved genome assembly and evidence-based global gene model set for the chordate Ciona intestinalis: new insight into intron and operon populations.</title>
        <authorList>
            <person name="Satou Y."/>
            <person name="Mineta K."/>
            <person name="Ogasawara M."/>
            <person name="Sasakura Y."/>
            <person name="Shoguchi E."/>
            <person name="Ueno K."/>
            <person name="Yamada L."/>
            <person name="Matsumoto J."/>
            <person name="Wasserscheid J."/>
            <person name="Dewar K."/>
            <person name="Wiley G.B."/>
            <person name="Macmil S.L."/>
            <person name="Roe B.A."/>
            <person name="Zeller R.W."/>
            <person name="Hastings K.E."/>
            <person name="Lemaire P."/>
            <person name="Lindquist E."/>
            <person name="Endo T."/>
            <person name="Hotta K."/>
            <person name="Inaba K."/>
        </authorList>
    </citation>
    <scope>NUCLEOTIDE SEQUENCE [LARGE SCALE GENOMIC DNA]</scope>
    <source>
        <strain evidence="13">wild type</strain>
    </source>
</reference>
<reference evidence="13" key="4">
    <citation type="submission" date="2025-09" db="UniProtKB">
        <authorList>
            <consortium name="Ensembl"/>
        </authorList>
    </citation>
    <scope>IDENTIFICATION</scope>
</reference>
<dbReference type="AlphaFoldDB" id="H2XM50"/>
<evidence type="ECO:0000256" key="7">
    <source>
        <dbReference type="ARBA" id="ARBA00023002"/>
    </source>
</evidence>
<dbReference type="InterPro" id="IPR005804">
    <property type="entry name" value="FA_desaturase_dom"/>
</dbReference>
<dbReference type="Ensembl" id="ENSCINT00000031798.1">
    <property type="protein sequence ID" value="ENSCINP00000030732.1"/>
    <property type="gene ID" value="ENSCING00000018489.1"/>
</dbReference>
<evidence type="ECO:0000256" key="2">
    <source>
        <dbReference type="ARBA" id="ARBA00006146"/>
    </source>
</evidence>
<feature type="transmembrane region" description="Helical" evidence="11">
    <location>
        <begin position="43"/>
        <end position="62"/>
    </location>
</feature>
<dbReference type="GO" id="GO:0042284">
    <property type="term" value="F:sphingolipid delta-4 desaturase activity"/>
    <property type="evidence" value="ECO:0000318"/>
    <property type="project" value="GO_Central"/>
</dbReference>
<evidence type="ECO:0000256" key="3">
    <source>
        <dbReference type="ARBA" id="ARBA00012021"/>
    </source>
</evidence>
<dbReference type="CDD" id="cd03508">
    <property type="entry name" value="Delta4-sphingolipid-FADS-like"/>
    <property type="match status" value="1"/>
</dbReference>
<proteinExistence type="inferred from homology"/>
<dbReference type="PANTHER" id="PTHR12879">
    <property type="entry name" value="SPHINGOLIPID DELTA 4 DESATURASE/C-4 HYDROXYLASE PROTEIN DES2"/>
    <property type="match status" value="1"/>
</dbReference>
<dbReference type="OMA" id="KEFYETM"/>
<dbReference type="Pfam" id="PF08557">
    <property type="entry name" value="Lipid_DES"/>
    <property type="match status" value="1"/>
</dbReference>
<keyword evidence="7 10" id="KW-0560">Oxidoreductase</keyword>
<evidence type="ECO:0000259" key="12">
    <source>
        <dbReference type="SMART" id="SM01269"/>
    </source>
</evidence>
<keyword evidence="6 11" id="KW-1133">Transmembrane helix</keyword>
<dbReference type="PIRSF" id="PIRSF017228">
    <property type="entry name" value="Sphnglp_dlt4_des"/>
    <property type="match status" value="1"/>
</dbReference>
<dbReference type="GeneTree" id="ENSGT00390000013448"/>
<dbReference type="HOGENOM" id="CLU_032156_0_0_1"/>
<comment type="subcellular location">
    <subcellularLocation>
        <location evidence="1">Membrane</location>
        <topology evidence="1">Multi-pass membrane protein</topology>
    </subcellularLocation>
</comment>
<evidence type="ECO:0000256" key="10">
    <source>
        <dbReference type="PIRNR" id="PIRNR017228"/>
    </source>
</evidence>
<dbReference type="GO" id="GO:0046513">
    <property type="term" value="P:ceramide biosynthetic process"/>
    <property type="evidence" value="ECO:0000318"/>
    <property type="project" value="GO_Central"/>
</dbReference>
<organism evidence="13 14">
    <name type="scientific">Ciona intestinalis</name>
    <name type="common">Transparent sea squirt</name>
    <name type="synonym">Ascidia intestinalis</name>
    <dbReference type="NCBI Taxonomy" id="7719"/>
    <lineage>
        <taxon>Eukaryota</taxon>
        <taxon>Metazoa</taxon>
        <taxon>Chordata</taxon>
        <taxon>Tunicata</taxon>
        <taxon>Ascidiacea</taxon>
        <taxon>Phlebobranchia</taxon>
        <taxon>Cionidae</taxon>
        <taxon>Ciona</taxon>
    </lineage>
</organism>
<dbReference type="InterPro" id="IPR013866">
    <property type="entry name" value="Sphingolipid_d4-desaturase_N"/>
</dbReference>
<evidence type="ECO:0000256" key="11">
    <source>
        <dbReference type="SAM" id="Phobius"/>
    </source>
</evidence>
<dbReference type="Pfam" id="PF00487">
    <property type="entry name" value="FA_desaturase"/>
    <property type="match status" value="1"/>
</dbReference>
<dbReference type="EC" id="1.14.19.17" evidence="3"/>
<evidence type="ECO:0000256" key="6">
    <source>
        <dbReference type="ARBA" id="ARBA00022989"/>
    </source>
</evidence>
<reference evidence="13" key="3">
    <citation type="submission" date="2025-08" db="UniProtKB">
        <authorList>
            <consortium name="Ensembl"/>
        </authorList>
    </citation>
    <scope>IDENTIFICATION</scope>
</reference>
<dbReference type="EMBL" id="EAAA01002174">
    <property type="status" value="NOT_ANNOTATED_CDS"/>
    <property type="molecule type" value="Genomic_DNA"/>
</dbReference>
<evidence type="ECO:0000256" key="1">
    <source>
        <dbReference type="ARBA" id="ARBA00004141"/>
    </source>
</evidence>
<accession>H2XM50</accession>
<dbReference type="STRING" id="7719.ENSCINP00000030732"/>
<comment type="similarity">
    <text evidence="2 10">Belongs to the fatty acid desaturase type 1 family. DEGS subfamily.</text>
</comment>
<feature type="transmembrane region" description="Helical" evidence="11">
    <location>
        <begin position="68"/>
        <end position="87"/>
    </location>
</feature>
<name>H2XM50_CIOIN</name>